<protein>
    <submittedName>
        <fullName evidence="2">Uncharacterized protein</fullName>
    </submittedName>
</protein>
<evidence type="ECO:0000256" key="1">
    <source>
        <dbReference type="SAM" id="MobiDB-lite"/>
    </source>
</evidence>
<dbReference type="Proteomes" id="UP000799444">
    <property type="component" value="Unassembled WGS sequence"/>
</dbReference>
<name>A0A9P4UTY4_9PLEO</name>
<gene>
    <name evidence="2" type="ORF">EJ04DRAFT_101947</name>
</gene>
<feature type="region of interest" description="Disordered" evidence="1">
    <location>
        <begin position="24"/>
        <end position="44"/>
    </location>
</feature>
<proteinExistence type="predicted"/>
<evidence type="ECO:0000313" key="2">
    <source>
        <dbReference type="EMBL" id="KAF2728322.1"/>
    </source>
</evidence>
<dbReference type="AlphaFoldDB" id="A0A9P4UTY4"/>
<comment type="caution">
    <text evidence="2">The sequence shown here is derived from an EMBL/GenBank/DDBJ whole genome shotgun (WGS) entry which is preliminary data.</text>
</comment>
<organism evidence="2 3">
    <name type="scientific">Polyplosphaeria fusca</name>
    <dbReference type="NCBI Taxonomy" id="682080"/>
    <lineage>
        <taxon>Eukaryota</taxon>
        <taxon>Fungi</taxon>
        <taxon>Dikarya</taxon>
        <taxon>Ascomycota</taxon>
        <taxon>Pezizomycotina</taxon>
        <taxon>Dothideomycetes</taxon>
        <taxon>Pleosporomycetidae</taxon>
        <taxon>Pleosporales</taxon>
        <taxon>Tetraplosphaeriaceae</taxon>
        <taxon>Polyplosphaeria</taxon>
    </lineage>
</organism>
<sequence length="114" mass="12386">MPHSACAAALMALQSRSPTIRTASQRMPSCGASRQPPEVFPTSPHHRSPLHCYSDLGNCPLKIKGLMPWPQSRRIPSAAVFRANTECEGIIGPLWTMMRGLTRGLGSISYITAL</sequence>
<reference evidence="2" key="1">
    <citation type="journal article" date="2020" name="Stud. Mycol.">
        <title>101 Dothideomycetes genomes: a test case for predicting lifestyles and emergence of pathogens.</title>
        <authorList>
            <person name="Haridas S."/>
            <person name="Albert R."/>
            <person name="Binder M."/>
            <person name="Bloem J."/>
            <person name="Labutti K."/>
            <person name="Salamov A."/>
            <person name="Andreopoulos B."/>
            <person name="Baker S."/>
            <person name="Barry K."/>
            <person name="Bills G."/>
            <person name="Bluhm B."/>
            <person name="Cannon C."/>
            <person name="Castanera R."/>
            <person name="Culley D."/>
            <person name="Daum C."/>
            <person name="Ezra D."/>
            <person name="Gonzalez J."/>
            <person name="Henrissat B."/>
            <person name="Kuo A."/>
            <person name="Liang C."/>
            <person name="Lipzen A."/>
            <person name="Lutzoni F."/>
            <person name="Magnuson J."/>
            <person name="Mondo S."/>
            <person name="Nolan M."/>
            <person name="Ohm R."/>
            <person name="Pangilinan J."/>
            <person name="Park H.-J."/>
            <person name="Ramirez L."/>
            <person name="Alfaro M."/>
            <person name="Sun H."/>
            <person name="Tritt A."/>
            <person name="Yoshinaga Y."/>
            <person name="Zwiers L.-H."/>
            <person name="Turgeon B."/>
            <person name="Goodwin S."/>
            <person name="Spatafora J."/>
            <person name="Crous P."/>
            <person name="Grigoriev I."/>
        </authorList>
    </citation>
    <scope>NUCLEOTIDE SEQUENCE</scope>
    <source>
        <strain evidence="2">CBS 125425</strain>
    </source>
</reference>
<accession>A0A9P4UTY4</accession>
<keyword evidence="3" id="KW-1185">Reference proteome</keyword>
<dbReference type="EMBL" id="ML996285">
    <property type="protein sequence ID" value="KAF2728322.1"/>
    <property type="molecule type" value="Genomic_DNA"/>
</dbReference>
<evidence type="ECO:0000313" key="3">
    <source>
        <dbReference type="Proteomes" id="UP000799444"/>
    </source>
</evidence>